<dbReference type="GO" id="GO:0005675">
    <property type="term" value="C:transcription factor TFIIH holo complex"/>
    <property type="evidence" value="ECO:0007669"/>
    <property type="project" value="TreeGrafter"/>
</dbReference>
<reference evidence="5" key="1">
    <citation type="submission" date="2023-07" db="EMBL/GenBank/DDBJ databases">
        <title>Chromosome-level genome assembly of Artemia franciscana.</title>
        <authorList>
            <person name="Jo E."/>
        </authorList>
    </citation>
    <scope>NUCLEOTIDE SEQUENCE</scope>
    <source>
        <tissue evidence="5">Whole body</tissue>
    </source>
</reference>
<evidence type="ECO:0000256" key="1">
    <source>
        <dbReference type="ARBA" id="ARBA00022741"/>
    </source>
</evidence>
<dbReference type="GO" id="GO:0097550">
    <property type="term" value="C:transcription preinitiation complex"/>
    <property type="evidence" value="ECO:0007669"/>
    <property type="project" value="TreeGrafter"/>
</dbReference>
<dbReference type="EMBL" id="JAVRJZ010000021">
    <property type="protein sequence ID" value="KAK2704929.1"/>
    <property type="molecule type" value="Genomic_DNA"/>
</dbReference>
<evidence type="ECO:0000313" key="5">
    <source>
        <dbReference type="EMBL" id="KAK2704929.1"/>
    </source>
</evidence>
<dbReference type="GO" id="GO:0016787">
    <property type="term" value="F:hydrolase activity"/>
    <property type="evidence" value="ECO:0007669"/>
    <property type="project" value="UniProtKB-KW"/>
</dbReference>
<dbReference type="PANTHER" id="PTHR11274:SF0">
    <property type="entry name" value="GENERAL TRANSCRIPTION AND DNA REPAIR FACTOR IIH HELICASE SUBUNIT XPB"/>
    <property type="match status" value="1"/>
</dbReference>
<keyword evidence="4" id="KW-0067">ATP-binding</keyword>
<name>A0AA88H7A4_ARTSF</name>
<comment type="caution">
    <text evidence="5">The sequence shown here is derived from an EMBL/GenBank/DDBJ whole genome shotgun (WGS) entry which is preliminary data.</text>
</comment>
<protein>
    <submittedName>
        <fullName evidence="5">Uncharacterized protein</fullName>
    </submittedName>
</protein>
<gene>
    <name evidence="5" type="ORF">QYM36_017095</name>
</gene>
<keyword evidence="1" id="KW-0547">Nucleotide-binding</keyword>
<accession>A0AA88H7A4</accession>
<evidence type="ECO:0000256" key="4">
    <source>
        <dbReference type="ARBA" id="ARBA00022840"/>
    </source>
</evidence>
<keyword evidence="6" id="KW-1185">Reference proteome</keyword>
<dbReference type="GO" id="GO:0006367">
    <property type="term" value="P:transcription initiation at RNA polymerase II promoter"/>
    <property type="evidence" value="ECO:0007669"/>
    <property type="project" value="TreeGrafter"/>
</dbReference>
<organism evidence="5 6">
    <name type="scientific">Artemia franciscana</name>
    <name type="common">Brine shrimp</name>
    <name type="synonym">Artemia sanfranciscana</name>
    <dbReference type="NCBI Taxonomy" id="6661"/>
    <lineage>
        <taxon>Eukaryota</taxon>
        <taxon>Metazoa</taxon>
        <taxon>Ecdysozoa</taxon>
        <taxon>Arthropoda</taxon>
        <taxon>Crustacea</taxon>
        <taxon>Branchiopoda</taxon>
        <taxon>Anostraca</taxon>
        <taxon>Artemiidae</taxon>
        <taxon>Artemia</taxon>
    </lineage>
</organism>
<dbReference type="PANTHER" id="PTHR11274">
    <property type="entry name" value="RAD25/XP-B DNA REPAIR HELICASE"/>
    <property type="match status" value="1"/>
</dbReference>
<dbReference type="GO" id="GO:0000112">
    <property type="term" value="C:nucleotide-excision repair factor 3 complex"/>
    <property type="evidence" value="ECO:0007669"/>
    <property type="project" value="TreeGrafter"/>
</dbReference>
<keyword evidence="3" id="KW-0347">Helicase</keyword>
<evidence type="ECO:0000256" key="2">
    <source>
        <dbReference type="ARBA" id="ARBA00022801"/>
    </source>
</evidence>
<dbReference type="GO" id="GO:0043138">
    <property type="term" value="F:3'-5' DNA helicase activity"/>
    <property type="evidence" value="ECO:0007669"/>
    <property type="project" value="TreeGrafter"/>
</dbReference>
<keyword evidence="2" id="KW-0378">Hydrolase</keyword>
<sequence>MPVRNLFLLKPITAKQDIKRIDLSVQEDTFGAKDYRNEMTLKPVCECRPLWVLPNGHIFLESFSPVHKHAHDFMVVLAEPVSRPKYIQRVQTEKTTVPKGIEKFITLCIFSYGKVKLVLKQNHYFVESQYIDVIQKQLKGHKIQKTHATRGSADEVNRSSQGRVAAVTFGSKAVAAGPSNDAVITSNGTGSDAPPLVSTAYIPEHISNFYAKIDKDDYDDEYLSKDIISFEIDQNHLESLPKRCITLEYPLLAE</sequence>
<evidence type="ECO:0000256" key="3">
    <source>
        <dbReference type="ARBA" id="ARBA00022806"/>
    </source>
</evidence>
<evidence type="ECO:0000313" key="6">
    <source>
        <dbReference type="Proteomes" id="UP001187531"/>
    </source>
</evidence>
<dbReference type="AlphaFoldDB" id="A0AA88H7A4"/>
<dbReference type="InterPro" id="IPR050615">
    <property type="entry name" value="ATP-dep_DNA_Helicase"/>
</dbReference>
<dbReference type="Proteomes" id="UP001187531">
    <property type="component" value="Unassembled WGS sequence"/>
</dbReference>
<dbReference type="GO" id="GO:0005524">
    <property type="term" value="F:ATP binding"/>
    <property type="evidence" value="ECO:0007669"/>
    <property type="project" value="UniProtKB-KW"/>
</dbReference>
<proteinExistence type="predicted"/>